<reference evidence="1" key="1">
    <citation type="submission" date="2021-06" db="EMBL/GenBank/DDBJ databases">
        <title>Comparative genomics, transcriptomics and evolutionary studies reveal genomic signatures of adaptation to plant cell wall in hemibiotrophic fungi.</title>
        <authorList>
            <consortium name="DOE Joint Genome Institute"/>
            <person name="Baroncelli R."/>
            <person name="Diaz J.F."/>
            <person name="Benocci T."/>
            <person name="Peng M."/>
            <person name="Battaglia E."/>
            <person name="Haridas S."/>
            <person name="Andreopoulos W."/>
            <person name="Labutti K."/>
            <person name="Pangilinan J."/>
            <person name="Floch G.L."/>
            <person name="Makela M.R."/>
            <person name="Henrissat B."/>
            <person name="Grigoriev I.V."/>
            <person name="Crouch J.A."/>
            <person name="De Vries R.P."/>
            <person name="Sukno S.A."/>
            <person name="Thon M.R."/>
        </authorList>
    </citation>
    <scope>NUCLEOTIDE SEQUENCE</scope>
    <source>
        <strain evidence="1">MAFF235873</strain>
    </source>
</reference>
<dbReference type="EMBL" id="MU843225">
    <property type="protein sequence ID" value="KAK2020522.1"/>
    <property type="molecule type" value="Genomic_DNA"/>
</dbReference>
<dbReference type="InterPro" id="IPR038883">
    <property type="entry name" value="AN11006-like"/>
</dbReference>
<dbReference type="PANTHER" id="PTHR42085">
    <property type="entry name" value="F-BOX DOMAIN-CONTAINING PROTEIN"/>
    <property type="match status" value="1"/>
</dbReference>
<accession>A0AAD9H245</accession>
<comment type="caution">
    <text evidence="1">The sequence shown here is derived from an EMBL/GenBank/DDBJ whole genome shotgun (WGS) entry which is preliminary data.</text>
</comment>
<dbReference type="AlphaFoldDB" id="A0AAD9H245"/>
<proteinExistence type="predicted"/>
<gene>
    <name evidence="1" type="ORF">LX32DRAFT_699995</name>
</gene>
<dbReference type="Proteomes" id="UP001232148">
    <property type="component" value="Unassembled WGS sequence"/>
</dbReference>
<dbReference type="PANTHER" id="PTHR42085:SF1">
    <property type="entry name" value="F-BOX DOMAIN-CONTAINING PROTEIN"/>
    <property type="match status" value="1"/>
</dbReference>
<organism evidence="1 2">
    <name type="scientific">Colletotrichum zoysiae</name>
    <dbReference type="NCBI Taxonomy" id="1216348"/>
    <lineage>
        <taxon>Eukaryota</taxon>
        <taxon>Fungi</taxon>
        <taxon>Dikarya</taxon>
        <taxon>Ascomycota</taxon>
        <taxon>Pezizomycotina</taxon>
        <taxon>Sordariomycetes</taxon>
        <taxon>Hypocreomycetidae</taxon>
        <taxon>Glomerellales</taxon>
        <taxon>Glomerellaceae</taxon>
        <taxon>Colletotrichum</taxon>
        <taxon>Colletotrichum graminicola species complex</taxon>
    </lineage>
</organism>
<protein>
    <submittedName>
        <fullName evidence="1">Uncharacterized protein</fullName>
    </submittedName>
</protein>
<keyword evidence="2" id="KW-1185">Reference proteome</keyword>
<sequence length="329" mass="38079">MEALDYTLDFPEYDGHSALSSEAEPSAIDELQSALGSILVAEEDRSTKPRTPSPARVQPLDGKGAVPAIFACPREVRDRIYYHYLYRESRAYYSRATWSRWPFLPSEDVVSLFLTCQQIYHEAVEVFHHHNQVEIGSEPRLEGGPVKVLDKFPAAHARALRTCCRQYGEYYALYVGYAPMKHYAGELWHIVIRDAYLLRSYFPKLRRFTAVLNVHPEYFQEQEGMVLNGRTEEEKVQIWMEWMRSSTSEMRALPPLWMKIQLTLGPFRDGRQLHQDSLNEAQERFAKELAAKEGVDDLDALGSEWAEETGGKMAKLAKKRRTDKEWLRI</sequence>
<evidence type="ECO:0000313" key="1">
    <source>
        <dbReference type="EMBL" id="KAK2020522.1"/>
    </source>
</evidence>
<name>A0AAD9H245_9PEZI</name>
<evidence type="ECO:0000313" key="2">
    <source>
        <dbReference type="Proteomes" id="UP001232148"/>
    </source>
</evidence>